<gene>
    <name evidence="9" type="ORF">Slati_1877700</name>
</gene>
<dbReference type="GO" id="GO:0006820">
    <property type="term" value="P:monoatomic anion transport"/>
    <property type="evidence" value="ECO:0007669"/>
    <property type="project" value="InterPro"/>
</dbReference>
<feature type="compositionally biased region" description="Acidic residues" evidence="6">
    <location>
        <begin position="613"/>
        <end position="625"/>
    </location>
</feature>
<accession>A0AAW2X153</accession>
<dbReference type="EMBL" id="JACGWN010000006">
    <property type="protein sequence ID" value="KAL0447498.1"/>
    <property type="molecule type" value="Genomic_DNA"/>
</dbReference>
<feature type="region of interest" description="Disordered" evidence="6">
    <location>
        <begin position="724"/>
        <end position="744"/>
    </location>
</feature>
<feature type="transmembrane region" description="Helical" evidence="7">
    <location>
        <begin position="194"/>
        <end position="212"/>
    </location>
</feature>
<dbReference type="Pfam" id="PF00955">
    <property type="entry name" value="HCO3_cotransp"/>
    <property type="match status" value="3"/>
</dbReference>
<dbReference type="PANTHER" id="PTHR11453">
    <property type="entry name" value="ANION EXCHANGE PROTEIN"/>
    <property type="match status" value="1"/>
</dbReference>
<proteinExistence type="inferred from homology"/>
<keyword evidence="4 7" id="KW-1133">Transmembrane helix</keyword>
<dbReference type="InterPro" id="IPR011531">
    <property type="entry name" value="HCO3_transpt-like_TM_dom"/>
</dbReference>
<dbReference type="AlphaFoldDB" id="A0AAW2X153"/>
<keyword evidence="3 7" id="KW-0812">Transmembrane</keyword>
<sequence>MGNPNAPLAGVAKDFKGRLACYKNDWIDTCGSGARILAPTAYIFFASALPVIAFGEQLSRDTEGTLSPVETLASTAICGVIHAVFGGQPLLILGVAEPTIIMYHYLYDFAKSRIGRELYLAWVGWVCFWTALMLFLLAVFNACTVITRFTRVAGELFGMLITVLFIQEAIRGVMSEFSMPEGENATEEIYHFQWLYINGLLAVIFTIGVLIMSLKSREARSWRYGSGWLRSIIADYGVPLMVMLWTAISYSVPGKIPSGVPRRLNSALPWDSSSMYHWTVAKDMGKVPAGYIFAAIIPAVMIAGLYFFDHSVASQLAQQSEFNLTKPTAYHYDMLLLGVMTLICGLLGLPPSNGVLPQSPMHTKSLAVLKKQVIRDKMVKCAKEGMKEQVSHTEIYKRMHDVFVEMDTAPTQAVEKELADLKEAVVKHDNEGESIGKFDPEKCIDLHLPVRVNEQRVSNFLQSVAVGLAICAMPVIKMIPTSVLWGYFAYMGIESLPGNQFWERMLLLLVPPRRRFKILEESHASFVESVPFKYITSFTLFQLVYLLVCFGITWIPIAGILFPLPFFLLISIREHLLPKVFPPQYLQELDAAEYEEIIGHPYRRSPSKRDGESPDDGSGESSDEFTDAEILDEMTTHRGYPRRICCHVRITCNETASSNCCQENGRREKELKGKSTDKRLAVLFPTKTRNDRVVCCRKSHKLSIVVCISSFQVKKLQTFKKKKNDHKRSKVSSSSRTMIHSVIT</sequence>
<feature type="domain" description="Bicarbonate transporter-like transmembrane" evidence="8">
    <location>
        <begin position="200"/>
        <end position="376"/>
    </location>
</feature>
<comment type="caution">
    <text evidence="9">The sequence shown here is derived from an EMBL/GenBank/DDBJ whole genome shotgun (WGS) entry which is preliminary data.</text>
</comment>
<feature type="domain" description="Bicarbonate transporter-like transmembrane" evidence="8">
    <location>
        <begin position="8"/>
        <end position="179"/>
    </location>
</feature>
<evidence type="ECO:0000256" key="6">
    <source>
        <dbReference type="SAM" id="MobiDB-lite"/>
    </source>
</evidence>
<dbReference type="InterPro" id="IPR003020">
    <property type="entry name" value="HCO3_transpt_euk"/>
</dbReference>
<feature type="transmembrane region" description="Helical" evidence="7">
    <location>
        <begin position="152"/>
        <end position="174"/>
    </location>
</feature>
<evidence type="ECO:0000259" key="8">
    <source>
        <dbReference type="Pfam" id="PF00955"/>
    </source>
</evidence>
<dbReference type="GO" id="GO:0005452">
    <property type="term" value="F:solute:inorganic anion antiporter activity"/>
    <property type="evidence" value="ECO:0007669"/>
    <property type="project" value="InterPro"/>
</dbReference>
<name>A0AAW2X153_9LAMI</name>
<feature type="transmembrane region" description="Helical" evidence="7">
    <location>
        <begin position="233"/>
        <end position="252"/>
    </location>
</feature>
<comment type="subcellular location">
    <subcellularLocation>
        <location evidence="1">Membrane</location>
        <topology evidence="1">Multi-pass membrane protein</topology>
    </subcellularLocation>
</comment>
<feature type="transmembrane region" description="Helical" evidence="7">
    <location>
        <begin position="543"/>
        <end position="570"/>
    </location>
</feature>
<feature type="transmembrane region" description="Helical" evidence="7">
    <location>
        <begin position="329"/>
        <end position="349"/>
    </location>
</feature>
<evidence type="ECO:0000256" key="4">
    <source>
        <dbReference type="ARBA" id="ARBA00022989"/>
    </source>
</evidence>
<feature type="transmembrane region" description="Helical" evidence="7">
    <location>
        <begin position="119"/>
        <end position="140"/>
    </location>
</feature>
<evidence type="ECO:0000313" key="9">
    <source>
        <dbReference type="EMBL" id="KAL0447498.1"/>
    </source>
</evidence>
<evidence type="ECO:0000256" key="1">
    <source>
        <dbReference type="ARBA" id="ARBA00004141"/>
    </source>
</evidence>
<comment type="similarity">
    <text evidence="2">Belongs to the anion exchanger (TC 2.A.31.3) family.</text>
</comment>
<feature type="domain" description="Bicarbonate transporter-like transmembrane" evidence="8">
    <location>
        <begin position="450"/>
        <end position="592"/>
    </location>
</feature>
<dbReference type="Gene3D" id="1.10.287.570">
    <property type="entry name" value="Helical hairpin bin"/>
    <property type="match status" value="1"/>
</dbReference>
<keyword evidence="5 7" id="KW-0472">Membrane</keyword>
<feature type="transmembrane region" description="Helical" evidence="7">
    <location>
        <begin position="289"/>
        <end position="308"/>
    </location>
</feature>
<feature type="transmembrane region" description="Helical" evidence="7">
    <location>
        <begin position="90"/>
        <end position="107"/>
    </location>
</feature>
<dbReference type="GO" id="GO:0005886">
    <property type="term" value="C:plasma membrane"/>
    <property type="evidence" value="ECO:0007669"/>
    <property type="project" value="TreeGrafter"/>
</dbReference>
<dbReference type="PANTHER" id="PTHR11453:SF40">
    <property type="entry name" value="BORON TRANSPORTER 4-RELATED"/>
    <property type="match status" value="1"/>
</dbReference>
<organism evidence="9">
    <name type="scientific">Sesamum latifolium</name>
    <dbReference type="NCBI Taxonomy" id="2727402"/>
    <lineage>
        <taxon>Eukaryota</taxon>
        <taxon>Viridiplantae</taxon>
        <taxon>Streptophyta</taxon>
        <taxon>Embryophyta</taxon>
        <taxon>Tracheophyta</taxon>
        <taxon>Spermatophyta</taxon>
        <taxon>Magnoliopsida</taxon>
        <taxon>eudicotyledons</taxon>
        <taxon>Gunneridae</taxon>
        <taxon>Pentapetalae</taxon>
        <taxon>asterids</taxon>
        <taxon>lamiids</taxon>
        <taxon>Lamiales</taxon>
        <taxon>Pedaliaceae</taxon>
        <taxon>Sesamum</taxon>
    </lineage>
</organism>
<evidence type="ECO:0000256" key="2">
    <source>
        <dbReference type="ARBA" id="ARBA00006262"/>
    </source>
</evidence>
<evidence type="ECO:0000256" key="3">
    <source>
        <dbReference type="ARBA" id="ARBA00022692"/>
    </source>
</evidence>
<evidence type="ECO:0000256" key="5">
    <source>
        <dbReference type="ARBA" id="ARBA00023136"/>
    </source>
</evidence>
<evidence type="ECO:0000256" key="7">
    <source>
        <dbReference type="SAM" id="Phobius"/>
    </source>
</evidence>
<feature type="region of interest" description="Disordered" evidence="6">
    <location>
        <begin position="602"/>
        <end position="625"/>
    </location>
</feature>
<reference evidence="9" key="2">
    <citation type="journal article" date="2024" name="Plant">
        <title>Genomic evolution and insights into agronomic trait innovations of Sesamum species.</title>
        <authorList>
            <person name="Miao H."/>
            <person name="Wang L."/>
            <person name="Qu L."/>
            <person name="Liu H."/>
            <person name="Sun Y."/>
            <person name="Le M."/>
            <person name="Wang Q."/>
            <person name="Wei S."/>
            <person name="Zheng Y."/>
            <person name="Lin W."/>
            <person name="Duan Y."/>
            <person name="Cao H."/>
            <person name="Xiong S."/>
            <person name="Wang X."/>
            <person name="Wei L."/>
            <person name="Li C."/>
            <person name="Ma Q."/>
            <person name="Ju M."/>
            <person name="Zhao R."/>
            <person name="Li G."/>
            <person name="Mu C."/>
            <person name="Tian Q."/>
            <person name="Mei H."/>
            <person name="Zhang T."/>
            <person name="Gao T."/>
            <person name="Zhang H."/>
        </authorList>
    </citation>
    <scope>NUCLEOTIDE SEQUENCE</scope>
    <source>
        <strain evidence="9">KEN1</strain>
    </source>
</reference>
<dbReference type="GO" id="GO:0050801">
    <property type="term" value="P:monoatomic ion homeostasis"/>
    <property type="evidence" value="ECO:0007669"/>
    <property type="project" value="TreeGrafter"/>
</dbReference>
<reference evidence="9" key="1">
    <citation type="submission" date="2020-06" db="EMBL/GenBank/DDBJ databases">
        <authorList>
            <person name="Li T."/>
            <person name="Hu X."/>
            <person name="Zhang T."/>
            <person name="Song X."/>
            <person name="Zhang H."/>
            <person name="Dai N."/>
            <person name="Sheng W."/>
            <person name="Hou X."/>
            <person name="Wei L."/>
        </authorList>
    </citation>
    <scope>NUCLEOTIDE SEQUENCE</scope>
    <source>
        <strain evidence="9">KEN1</strain>
        <tissue evidence="9">Leaf</tissue>
    </source>
</reference>
<feature type="compositionally biased region" description="Polar residues" evidence="6">
    <location>
        <begin position="731"/>
        <end position="744"/>
    </location>
</feature>
<protein>
    <submittedName>
        <fullName evidence="9">Boron transporter 6</fullName>
    </submittedName>
</protein>